<protein>
    <recommendedName>
        <fullName evidence="4">DUF4760 domain-containing protein</fullName>
    </recommendedName>
</protein>
<evidence type="ECO:0008006" key="4">
    <source>
        <dbReference type="Google" id="ProtNLM"/>
    </source>
</evidence>
<keyword evidence="3" id="KW-1185">Reference proteome</keyword>
<comment type="caution">
    <text evidence="2">The sequence shown here is derived from an EMBL/GenBank/DDBJ whole genome shotgun (WGS) entry which is preliminary data.</text>
</comment>
<keyword evidence="1" id="KW-0472">Membrane</keyword>
<proteinExistence type="predicted"/>
<evidence type="ECO:0000256" key="1">
    <source>
        <dbReference type="SAM" id="Phobius"/>
    </source>
</evidence>
<keyword evidence="1" id="KW-0812">Transmembrane</keyword>
<evidence type="ECO:0000313" key="3">
    <source>
        <dbReference type="Proteomes" id="UP001230908"/>
    </source>
</evidence>
<reference evidence="2 3" key="1">
    <citation type="submission" date="2023-08" db="EMBL/GenBank/DDBJ databases">
        <title>Phytohabitans sansha sp. nov., isolated from marine sediment.</title>
        <authorList>
            <person name="Zhao Y."/>
            <person name="Yi K."/>
        </authorList>
    </citation>
    <scope>NUCLEOTIDE SEQUENCE [LARGE SCALE GENOMIC DNA]</scope>
    <source>
        <strain evidence="2 3">ZYX-F-186</strain>
    </source>
</reference>
<gene>
    <name evidence="2" type="ORF">RB614_00860</name>
</gene>
<accession>A0ABU0Z7N7</accession>
<sequence>MAQRLLSGRERSRVVLADRDRPLGFPAVEATAIIAVAGLVTTTACALGVPFIQGRLAAQRERAMRLRDERLVVYTDAMFYMRAIQGRLDETVEDPDLQRSYTWPETPHQDLTTARLHLIAPEEVMRRWDELIHAWEVMTWNMEQDGPVNERGQYHASEDQADVKRVRRAIEGLTVALREAAGAEARASQPLR</sequence>
<dbReference type="RefSeq" id="WP_308710341.1">
    <property type="nucleotide sequence ID" value="NZ_JAVHUY010000001.1"/>
</dbReference>
<organism evidence="2 3">
    <name type="scientific">Phytohabitans maris</name>
    <dbReference type="NCBI Taxonomy" id="3071409"/>
    <lineage>
        <taxon>Bacteria</taxon>
        <taxon>Bacillati</taxon>
        <taxon>Actinomycetota</taxon>
        <taxon>Actinomycetes</taxon>
        <taxon>Micromonosporales</taxon>
        <taxon>Micromonosporaceae</taxon>
    </lineage>
</organism>
<keyword evidence="1" id="KW-1133">Transmembrane helix</keyword>
<name>A0ABU0Z7N7_9ACTN</name>
<evidence type="ECO:0000313" key="2">
    <source>
        <dbReference type="EMBL" id="MDQ7903070.1"/>
    </source>
</evidence>
<dbReference type="EMBL" id="JAVHUY010000001">
    <property type="protein sequence ID" value="MDQ7903070.1"/>
    <property type="molecule type" value="Genomic_DNA"/>
</dbReference>
<dbReference type="Proteomes" id="UP001230908">
    <property type="component" value="Unassembled WGS sequence"/>
</dbReference>
<feature type="transmembrane region" description="Helical" evidence="1">
    <location>
        <begin position="30"/>
        <end position="52"/>
    </location>
</feature>